<gene>
    <name evidence="1" type="ORF">OKIOD_LOCUS10516</name>
</gene>
<organism evidence="1 2">
    <name type="scientific">Oikopleura dioica</name>
    <name type="common">Tunicate</name>
    <dbReference type="NCBI Taxonomy" id="34765"/>
    <lineage>
        <taxon>Eukaryota</taxon>
        <taxon>Metazoa</taxon>
        <taxon>Chordata</taxon>
        <taxon>Tunicata</taxon>
        <taxon>Appendicularia</taxon>
        <taxon>Copelata</taxon>
        <taxon>Oikopleuridae</taxon>
        <taxon>Oikopleura</taxon>
    </lineage>
</organism>
<dbReference type="Proteomes" id="UP001158576">
    <property type="component" value="Chromosome 1"/>
</dbReference>
<evidence type="ECO:0000313" key="1">
    <source>
        <dbReference type="EMBL" id="CAG5105008.1"/>
    </source>
</evidence>
<keyword evidence="2" id="KW-1185">Reference proteome</keyword>
<reference evidence="1 2" key="1">
    <citation type="submission" date="2021-04" db="EMBL/GenBank/DDBJ databases">
        <authorList>
            <person name="Bliznina A."/>
        </authorList>
    </citation>
    <scope>NUCLEOTIDE SEQUENCE [LARGE SCALE GENOMIC DNA]</scope>
</reference>
<sequence length="174" mass="19528">MKIFATLAAIARAIDDNTATNLIQSELSRCQSYGTYHETCVENIRSAFAQRYNVNVTCAYTSDWMNVGGVTWWFGNVQNYGAVMCGELTYTDVNQNILDSYSRDASYDCWGFYGQQYNNCVASYLSNNAADYFCAGARSYNILVSDPAYQYWGGWGAAYSNAGEAYVIAYCIYR</sequence>
<proteinExistence type="predicted"/>
<protein>
    <submittedName>
        <fullName evidence="1">Oidioi.mRNA.OKI2018_I69.chr1.g1751.t1.cds</fullName>
    </submittedName>
</protein>
<evidence type="ECO:0000313" key="2">
    <source>
        <dbReference type="Proteomes" id="UP001158576"/>
    </source>
</evidence>
<name>A0ABN7SNW7_OIKDI</name>
<accession>A0ABN7SNW7</accession>
<dbReference type="EMBL" id="OU015566">
    <property type="protein sequence ID" value="CAG5105008.1"/>
    <property type="molecule type" value="Genomic_DNA"/>
</dbReference>